<evidence type="ECO:0000256" key="3">
    <source>
        <dbReference type="ARBA" id="ARBA00023163"/>
    </source>
</evidence>
<keyword evidence="3" id="KW-0804">Transcription</keyword>
<feature type="domain" description="HTH marR-type" evidence="4">
    <location>
        <begin position="1"/>
        <end position="138"/>
    </location>
</feature>
<dbReference type="Pfam" id="PF12802">
    <property type="entry name" value="MarR_2"/>
    <property type="match status" value="1"/>
</dbReference>
<dbReference type="GO" id="GO:0003677">
    <property type="term" value="F:DNA binding"/>
    <property type="evidence" value="ECO:0007669"/>
    <property type="project" value="UniProtKB-KW"/>
</dbReference>
<dbReference type="GO" id="GO:0003700">
    <property type="term" value="F:DNA-binding transcription factor activity"/>
    <property type="evidence" value="ECO:0007669"/>
    <property type="project" value="InterPro"/>
</dbReference>
<dbReference type="InterPro" id="IPR036390">
    <property type="entry name" value="WH_DNA-bd_sf"/>
</dbReference>
<proteinExistence type="predicted"/>
<dbReference type="RefSeq" id="WP_226392950.1">
    <property type="nucleotide sequence ID" value="NZ_JADCKB010000015.1"/>
</dbReference>
<dbReference type="PANTHER" id="PTHR33164:SF89">
    <property type="entry name" value="MARR FAMILY REGULATORY PROTEIN"/>
    <property type="match status" value="1"/>
</dbReference>
<dbReference type="PROSITE" id="PS01117">
    <property type="entry name" value="HTH_MARR_1"/>
    <property type="match status" value="1"/>
</dbReference>
<evidence type="ECO:0000256" key="1">
    <source>
        <dbReference type="ARBA" id="ARBA00023015"/>
    </source>
</evidence>
<dbReference type="EMBL" id="JADCKB010000015">
    <property type="protein sequence ID" value="MBE5040397.1"/>
    <property type="molecule type" value="Genomic_DNA"/>
</dbReference>
<protein>
    <submittedName>
        <fullName evidence="5">MarR family transcriptional regulator</fullName>
    </submittedName>
</protein>
<dbReference type="Proteomes" id="UP000806542">
    <property type="component" value="Unassembled WGS sequence"/>
</dbReference>
<dbReference type="SMART" id="SM00347">
    <property type="entry name" value="HTH_MARR"/>
    <property type="match status" value="1"/>
</dbReference>
<evidence type="ECO:0000256" key="2">
    <source>
        <dbReference type="ARBA" id="ARBA00023125"/>
    </source>
</evidence>
<dbReference type="InterPro" id="IPR036388">
    <property type="entry name" value="WH-like_DNA-bd_sf"/>
</dbReference>
<evidence type="ECO:0000259" key="4">
    <source>
        <dbReference type="PROSITE" id="PS50995"/>
    </source>
</evidence>
<dbReference type="PROSITE" id="PS50995">
    <property type="entry name" value="HTH_MARR_2"/>
    <property type="match status" value="1"/>
</dbReference>
<keyword evidence="1" id="KW-0805">Transcription regulation</keyword>
<reference evidence="5" key="1">
    <citation type="submission" date="2020-10" db="EMBL/GenBank/DDBJ databases">
        <title>ChiBAC.</title>
        <authorList>
            <person name="Zenner C."/>
            <person name="Hitch T.C.A."/>
            <person name="Clavel T."/>
        </authorList>
    </citation>
    <scope>NUCLEOTIDE SEQUENCE</scope>
    <source>
        <strain evidence="5">DSM 107454</strain>
    </source>
</reference>
<dbReference type="PRINTS" id="PR00598">
    <property type="entry name" value="HTHMARR"/>
</dbReference>
<dbReference type="GO" id="GO:0006950">
    <property type="term" value="P:response to stress"/>
    <property type="evidence" value="ECO:0007669"/>
    <property type="project" value="TreeGrafter"/>
</dbReference>
<dbReference type="InterPro" id="IPR039422">
    <property type="entry name" value="MarR/SlyA-like"/>
</dbReference>
<dbReference type="InterPro" id="IPR000835">
    <property type="entry name" value="HTH_MarR-typ"/>
</dbReference>
<dbReference type="Gene3D" id="1.10.10.10">
    <property type="entry name" value="Winged helix-like DNA-binding domain superfamily/Winged helix DNA-binding domain"/>
    <property type="match status" value="1"/>
</dbReference>
<dbReference type="PANTHER" id="PTHR33164">
    <property type="entry name" value="TRANSCRIPTIONAL REGULATOR, MARR FAMILY"/>
    <property type="match status" value="1"/>
</dbReference>
<dbReference type="InterPro" id="IPR023187">
    <property type="entry name" value="Tscrpt_reg_MarR-type_CS"/>
</dbReference>
<sequence length="155" mass="18066">MDCTFIDQFYTIIERLRRTMMTQPHSENMTKQEFFTMQVIGWLEEHHKKATTARLSQELTVSKSAVSQTVNSLESKGFVRRKLEATDRRQPSVHLTDQGQQALLQEKDTLYHQLFSIFGQMGEEKSRLFLDLLQDFTLLSEQSFQEDKKSQALGS</sequence>
<gene>
    <name evidence="5" type="ORF">INF28_07965</name>
</gene>
<evidence type="ECO:0000313" key="5">
    <source>
        <dbReference type="EMBL" id="MBE5040397.1"/>
    </source>
</evidence>
<evidence type="ECO:0000313" key="6">
    <source>
        <dbReference type="Proteomes" id="UP000806542"/>
    </source>
</evidence>
<name>A0A9D5M6H4_9FIRM</name>
<accession>A0A9D5M6H4</accession>
<dbReference type="SUPFAM" id="SSF46785">
    <property type="entry name" value="Winged helix' DNA-binding domain"/>
    <property type="match status" value="1"/>
</dbReference>
<organism evidence="5 6">
    <name type="scientific">Ructibacterium gallinarum</name>
    <dbReference type="NCBI Taxonomy" id="2779355"/>
    <lineage>
        <taxon>Bacteria</taxon>
        <taxon>Bacillati</taxon>
        <taxon>Bacillota</taxon>
        <taxon>Clostridia</taxon>
        <taxon>Eubacteriales</taxon>
        <taxon>Oscillospiraceae</taxon>
        <taxon>Ructibacterium</taxon>
    </lineage>
</organism>
<keyword evidence="2" id="KW-0238">DNA-binding</keyword>
<dbReference type="AlphaFoldDB" id="A0A9D5M6H4"/>
<keyword evidence="6" id="KW-1185">Reference proteome</keyword>
<comment type="caution">
    <text evidence="5">The sequence shown here is derived from an EMBL/GenBank/DDBJ whole genome shotgun (WGS) entry which is preliminary data.</text>
</comment>